<comment type="caution">
    <text evidence="2">The sequence shown here is derived from an EMBL/GenBank/DDBJ whole genome shotgun (WGS) entry which is preliminary data.</text>
</comment>
<feature type="compositionally biased region" description="Acidic residues" evidence="1">
    <location>
        <begin position="157"/>
        <end position="170"/>
    </location>
</feature>
<dbReference type="InterPro" id="IPR008833">
    <property type="entry name" value="Surf2"/>
</dbReference>
<organism evidence="2 3">
    <name type="scientific">Pycnococcus provasolii</name>
    <dbReference type="NCBI Taxonomy" id="41880"/>
    <lineage>
        <taxon>Eukaryota</taxon>
        <taxon>Viridiplantae</taxon>
        <taxon>Chlorophyta</taxon>
        <taxon>Pseudoscourfieldiophyceae</taxon>
        <taxon>Pseudoscourfieldiales</taxon>
        <taxon>Pycnococcaceae</taxon>
        <taxon>Pycnococcus</taxon>
    </lineage>
</organism>
<reference evidence="2" key="1">
    <citation type="submission" date="2020-10" db="EMBL/GenBank/DDBJ databases">
        <title>Unveiling of a novel bifunctional photoreceptor, Dualchrome1, isolated from a cosmopolitan green alga.</title>
        <authorList>
            <person name="Suzuki S."/>
            <person name="Kawachi M."/>
        </authorList>
    </citation>
    <scope>NUCLEOTIDE SEQUENCE</scope>
    <source>
        <strain evidence="2">NIES 2893</strain>
    </source>
</reference>
<name>A0A830HIZ0_9CHLO</name>
<dbReference type="Proteomes" id="UP000660262">
    <property type="component" value="Unassembled WGS sequence"/>
</dbReference>
<evidence type="ECO:0000313" key="2">
    <source>
        <dbReference type="EMBL" id="GHP07094.1"/>
    </source>
</evidence>
<gene>
    <name evidence="2" type="ORF">PPROV_000583700</name>
</gene>
<sequence length="308" mass="33238">MPSAAAGGGGAAAAAGGVGGASDEWWWTDMRCSGDLIPHINEGSSLKVGEDGVRGRVKCLLTSHVMPASSAAILQHINGKKFRRAKLKAESLALLASANAPFLVRATSRPGSLFCALTGKLVPGTPEAVERHKEGWAFLKCQTKYYEKTWKLKTEDETNQEEDGEEDGEDETQHAKADEKKEKKMKKKKKEEKRAASDEAMAAPADEENDGGGGGVQHKKKRKKTKQENGDDANGSLGALMTQGMDEGIWVPPDSALDSDVEDDDDIVDVDVEDVRPPTKKAKKTKETADKTGKKKKKTSKKLSKMMS</sequence>
<dbReference type="Pfam" id="PF05477">
    <property type="entry name" value="SURF2"/>
    <property type="match status" value="1"/>
</dbReference>
<dbReference type="EMBL" id="BNJQ01000015">
    <property type="protein sequence ID" value="GHP07094.1"/>
    <property type="molecule type" value="Genomic_DNA"/>
</dbReference>
<keyword evidence="3" id="KW-1185">Reference proteome</keyword>
<protein>
    <recommendedName>
        <fullName evidence="4">Surfeit locus protein 2</fullName>
    </recommendedName>
</protein>
<evidence type="ECO:0000256" key="1">
    <source>
        <dbReference type="SAM" id="MobiDB-lite"/>
    </source>
</evidence>
<dbReference type="PANTHER" id="PTHR34348:SF1">
    <property type="entry name" value="SURFEIT LOCUS PROTEIN 2"/>
    <property type="match status" value="1"/>
</dbReference>
<evidence type="ECO:0000313" key="3">
    <source>
        <dbReference type="Proteomes" id="UP000660262"/>
    </source>
</evidence>
<accession>A0A830HIZ0</accession>
<feature type="compositionally biased region" description="Basic and acidic residues" evidence="1">
    <location>
        <begin position="171"/>
        <end position="182"/>
    </location>
</feature>
<proteinExistence type="predicted"/>
<feature type="region of interest" description="Disordered" evidence="1">
    <location>
        <begin position="155"/>
        <end position="308"/>
    </location>
</feature>
<feature type="compositionally biased region" description="Acidic residues" evidence="1">
    <location>
        <begin position="257"/>
        <end position="272"/>
    </location>
</feature>
<dbReference type="PANTHER" id="PTHR34348">
    <property type="entry name" value="SURFEIT LOCUS PROTEIN 2"/>
    <property type="match status" value="1"/>
</dbReference>
<evidence type="ECO:0008006" key="4">
    <source>
        <dbReference type="Google" id="ProtNLM"/>
    </source>
</evidence>
<dbReference type="AlphaFoldDB" id="A0A830HIZ0"/>
<feature type="compositionally biased region" description="Basic residues" evidence="1">
    <location>
        <begin position="293"/>
        <end position="308"/>
    </location>
</feature>